<keyword evidence="2" id="KW-0732">Signal</keyword>
<dbReference type="RefSeq" id="WP_121943872.1">
    <property type="nucleotide sequence ID" value="NZ_VJWE01000011.1"/>
</dbReference>
<feature type="compositionally biased region" description="Basic and acidic residues" evidence="1">
    <location>
        <begin position="68"/>
        <end position="81"/>
    </location>
</feature>
<dbReference type="InterPro" id="IPR002048">
    <property type="entry name" value="EF_hand_dom"/>
</dbReference>
<dbReference type="Pfam" id="PF13202">
    <property type="entry name" value="EF-hand_5"/>
    <property type="match status" value="2"/>
</dbReference>
<dbReference type="PROSITE" id="PS00018">
    <property type="entry name" value="EF_HAND_1"/>
    <property type="match status" value="1"/>
</dbReference>
<dbReference type="InterPro" id="IPR018247">
    <property type="entry name" value="EF_Hand_1_Ca_BS"/>
</dbReference>
<dbReference type="GeneID" id="51110499"/>
<organism evidence="4 5">
    <name type="scientific">Acidovorax delafieldii</name>
    <name type="common">Pseudomonas delafieldii</name>
    <dbReference type="NCBI Taxonomy" id="47920"/>
    <lineage>
        <taxon>Bacteria</taxon>
        <taxon>Pseudomonadati</taxon>
        <taxon>Pseudomonadota</taxon>
        <taxon>Betaproteobacteria</taxon>
        <taxon>Burkholderiales</taxon>
        <taxon>Comamonadaceae</taxon>
        <taxon>Acidovorax</taxon>
    </lineage>
</organism>
<feature type="compositionally biased region" description="Polar residues" evidence="1">
    <location>
        <begin position="33"/>
        <end position="43"/>
    </location>
</feature>
<feature type="signal peptide" evidence="2">
    <location>
        <begin position="1"/>
        <end position="32"/>
    </location>
</feature>
<dbReference type="Gene3D" id="1.10.238.10">
    <property type="entry name" value="EF-hand"/>
    <property type="match status" value="1"/>
</dbReference>
<proteinExistence type="predicted"/>
<evidence type="ECO:0000313" key="4">
    <source>
        <dbReference type="EMBL" id="TWG39560.1"/>
    </source>
</evidence>
<dbReference type="AlphaFoldDB" id="A0A561XTY1"/>
<dbReference type="SUPFAM" id="SSF47473">
    <property type="entry name" value="EF-hand"/>
    <property type="match status" value="1"/>
</dbReference>
<sequence length="113" mass="11975">MKALQRRHYSFDTRSVMLFAALSLGGVGALQAQTASPGKTASPSEVPYSYGPGTGNPSKAATTAFQRADTDKDGKLSEKEAAQLPAISQRFKELDADHNGTLSPTEFEKGLLS</sequence>
<evidence type="ECO:0000256" key="2">
    <source>
        <dbReference type="SAM" id="SignalP"/>
    </source>
</evidence>
<comment type="caution">
    <text evidence="4">The sequence shown here is derived from an EMBL/GenBank/DDBJ whole genome shotgun (WGS) entry which is preliminary data.</text>
</comment>
<feature type="domain" description="EF-hand" evidence="3">
    <location>
        <begin position="56"/>
        <end position="91"/>
    </location>
</feature>
<dbReference type="PROSITE" id="PS50222">
    <property type="entry name" value="EF_HAND_2"/>
    <property type="match status" value="1"/>
</dbReference>
<dbReference type="Proteomes" id="UP000321485">
    <property type="component" value="Unassembled WGS sequence"/>
</dbReference>
<dbReference type="InterPro" id="IPR011992">
    <property type="entry name" value="EF-hand-dom_pair"/>
</dbReference>
<protein>
    <submittedName>
        <fullName evidence="4">EF hand domain-containing protein</fullName>
    </submittedName>
</protein>
<evidence type="ECO:0000256" key="1">
    <source>
        <dbReference type="SAM" id="MobiDB-lite"/>
    </source>
</evidence>
<feature type="chain" id="PRO_5021851281" evidence="2">
    <location>
        <begin position="33"/>
        <end position="113"/>
    </location>
</feature>
<accession>A0A561XTY1</accession>
<dbReference type="GO" id="GO:0005509">
    <property type="term" value="F:calcium ion binding"/>
    <property type="evidence" value="ECO:0007669"/>
    <property type="project" value="InterPro"/>
</dbReference>
<gene>
    <name evidence="4" type="ORF">ATF69_1432</name>
</gene>
<evidence type="ECO:0000313" key="5">
    <source>
        <dbReference type="Proteomes" id="UP000321485"/>
    </source>
</evidence>
<feature type="region of interest" description="Disordered" evidence="1">
    <location>
        <begin position="33"/>
        <end position="113"/>
    </location>
</feature>
<evidence type="ECO:0000259" key="3">
    <source>
        <dbReference type="PROSITE" id="PS50222"/>
    </source>
</evidence>
<feature type="compositionally biased region" description="Polar residues" evidence="1">
    <location>
        <begin position="55"/>
        <end position="65"/>
    </location>
</feature>
<name>A0A561XTY1_ACIDE</name>
<dbReference type="EMBL" id="VJWE01000011">
    <property type="protein sequence ID" value="TWG39560.1"/>
    <property type="molecule type" value="Genomic_DNA"/>
</dbReference>
<reference evidence="4 5" key="1">
    <citation type="journal article" date="2015" name="Stand. Genomic Sci.">
        <title>Genomic Encyclopedia of Bacterial and Archaeal Type Strains, Phase III: the genomes of soil and plant-associated and newly described type strains.</title>
        <authorList>
            <person name="Whitman W.B."/>
            <person name="Woyke T."/>
            <person name="Klenk H.P."/>
            <person name="Zhou Y."/>
            <person name="Lilburn T.G."/>
            <person name="Beck B.J."/>
            <person name="De Vos P."/>
            <person name="Vandamme P."/>
            <person name="Eisen J.A."/>
            <person name="Garrity G."/>
            <person name="Hugenholtz P."/>
            <person name="Kyrpides N.C."/>
        </authorList>
    </citation>
    <scope>NUCLEOTIDE SEQUENCE [LARGE SCALE GENOMIC DNA]</scope>
    <source>
        <strain evidence="4 5">DSM 64</strain>
    </source>
</reference>